<name>A0A0R0CTL6_9GAMM</name>
<sequence length="290" mass="30916">MTAQAQDQEQELSKLLDVAERARQAAQEAADAVSTLDQARRRPSSCAGDTCTPQALAGRYRIVEEGFAGSVLELGGDGNYALQLAMSPLPRSSKGQWSLEDGMLLLHPRDDLANTVQLVPYEARSAERAQVQQLLADLQQAHPDPADRSGHGELEELQVALADTHAAGRPLYVDLLDPMSGVASDGVQVVLELAQGELAAEAELSGANTYRFPSPAPGQVVTGLRLHFPGIDASVRLPLHPPLRPGYQVLFDGCAVGMCESETMGLVLEQAEGGVRFDGLGIGVFQRVND</sequence>
<dbReference type="EMBL" id="LDJJ01000017">
    <property type="protein sequence ID" value="KRG69447.1"/>
    <property type="molecule type" value="Genomic_DNA"/>
</dbReference>
<proteinExistence type="predicted"/>
<dbReference type="Proteomes" id="UP000051863">
    <property type="component" value="Unassembled WGS sequence"/>
</dbReference>
<gene>
    <name evidence="2" type="ORF">ABB27_06230</name>
</gene>
<dbReference type="AlphaFoldDB" id="A0A0R0CTL6"/>
<reference evidence="2 3" key="1">
    <citation type="submission" date="2015-05" db="EMBL/GenBank/DDBJ databases">
        <title>Genome sequencing and analysis of members of genus Stenotrophomonas.</title>
        <authorList>
            <person name="Patil P.P."/>
            <person name="Midha S."/>
            <person name="Patil P.B."/>
        </authorList>
    </citation>
    <scope>NUCLEOTIDE SEQUENCE [LARGE SCALE GENOMIC DNA]</scope>
    <source>
        <strain evidence="2 3">DSM 18941</strain>
    </source>
</reference>
<dbReference type="PATRIC" id="fig|405446.3.peg.576"/>
<evidence type="ECO:0000313" key="3">
    <source>
        <dbReference type="Proteomes" id="UP000051863"/>
    </source>
</evidence>
<keyword evidence="1" id="KW-0175">Coiled coil</keyword>
<evidence type="ECO:0000256" key="1">
    <source>
        <dbReference type="SAM" id="Coils"/>
    </source>
</evidence>
<feature type="coiled-coil region" evidence="1">
    <location>
        <begin position="2"/>
        <end position="42"/>
    </location>
</feature>
<keyword evidence="3" id="KW-1185">Reference proteome</keyword>
<comment type="caution">
    <text evidence="2">The sequence shown here is derived from an EMBL/GenBank/DDBJ whole genome shotgun (WGS) entry which is preliminary data.</text>
</comment>
<accession>A0A0R0CTL6</accession>
<organism evidence="2 3">
    <name type="scientific">Stenotrophomonas terrae</name>
    <dbReference type="NCBI Taxonomy" id="405446"/>
    <lineage>
        <taxon>Bacteria</taxon>
        <taxon>Pseudomonadati</taxon>
        <taxon>Pseudomonadota</taxon>
        <taxon>Gammaproteobacteria</taxon>
        <taxon>Lysobacterales</taxon>
        <taxon>Lysobacteraceae</taxon>
        <taxon>Stenotrophomonas</taxon>
    </lineage>
</organism>
<evidence type="ECO:0000313" key="2">
    <source>
        <dbReference type="EMBL" id="KRG69447.1"/>
    </source>
</evidence>
<protein>
    <submittedName>
        <fullName evidence="2">Uncharacterized protein</fullName>
    </submittedName>
</protein>